<protein>
    <submittedName>
        <fullName evidence="1">Uncharacterized protein</fullName>
    </submittedName>
</protein>
<evidence type="ECO:0000313" key="1">
    <source>
        <dbReference type="EMBL" id="EKC37841.1"/>
    </source>
</evidence>
<dbReference type="HOGENOM" id="CLU_1604334_0_0_1"/>
<dbReference type="InParanoid" id="K1RTB6"/>
<organism evidence="1">
    <name type="scientific">Magallana gigas</name>
    <name type="common">Pacific oyster</name>
    <name type="synonym">Crassostrea gigas</name>
    <dbReference type="NCBI Taxonomy" id="29159"/>
    <lineage>
        <taxon>Eukaryota</taxon>
        <taxon>Metazoa</taxon>
        <taxon>Spiralia</taxon>
        <taxon>Lophotrochozoa</taxon>
        <taxon>Mollusca</taxon>
        <taxon>Bivalvia</taxon>
        <taxon>Autobranchia</taxon>
        <taxon>Pteriomorphia</taxon>
        <taxon>Ostreida</taxon>
        <taxon>Ostreoidea</taxon>
        <taxon>Ostreidae</taxon>
        <taxon>Magallana</taxon>
    </lineage>
</organism>
<reference evidence="1" key="1">
    <citation type="journal article" date="2012" name="Nature">
        <title>The oyster genome reveals stress adaptation and complexity of shell formation.</title>
        <authorList>
            <person name="Zhang G."/>
            <person name="Fang X."/>
            <person name="Guo X."/>
            <person name="Li L."/>
            <person name="Luo R."/>
            <person name="Xu F."/>
            <person name="Yang P."/>
            <person name="Zhang L."/>
            <person name="Wang X."/>
            <person name="Qi H."/>
            <person name="Xiong Z."/>
            <person name="Que H."/>
            <person name="Xie Y."/>
            <person name="Holland P.W."/>
            <person name="Paps J."/>
            <person name="Zhu Y."/>
            <person name="Wu F."/>
            <person name="Chen Y."/>
            <person name="Wang J."/>
            <person name="Peng C."/>
            <person name="Meng J."/>
            <person name="Yang L."/>
            <person name="Liu J."/>
            <person name="Wen B."/>
            <person name="Zhang N."/>
            <person name="Huang Z."/>
            <person name="Zhu Q."/>
            <person name="Feng Y."/>
            <person name="Mount A."/>
            <person name="Hedgecock D."/>
            <person name="Xu Z."/>
            <person name="Liu Y."/>
            <person name="Domazet-Loso T."/>
            <person name="Du Y."/>
            <person name="Sun X."/>
            <person name="Zhang S."/>
            <person name="Liu B."/>
            <person name="Cheng P."/>
            <person name="Jiang X."/>
            <person name="Li J."/>
            <person name="Fan D."/>
            <person name="Wang W."/>
            <person name="Fu W."/>
            <person name="Wang T."/>
            <person name="Wang B."/>
            <person name="Zhang J."/>
            <person name="Peng Z."/>
            <person name="Li Y."/>
            <person name="Li N."/>
            <person name="Wang J."/>
            <person name="Chen M."/>
            <person name="He Y."/>
            <person name="Tan F."/>
            <person name="Song X."/>
            <person name="Zheng Q."/>
            <person name="Huang R."/>
            <person name="Yang H."/>
            <person name="Du X."/>
            <person name="Chen L."/>
            <person name="Yang M."/>
            <person name="Gaffney P.M."/>
            <person name="Wang S."/>
            <person name="Luo L."/>
            <person name="She Z."/>
            <person name="Ming Y."/>
            <person name="Huang W."/>
            <person name="Zhang S."/>
            <person name="Huang B."/>
            <person name="Zhang Y."/>
            <person name="Qu T."/>
            <person name="Ni P."/>
            <person name="Miao G."/>
            <person name="Wang J."/>
            <person name="Wang Q."/>
            <person name="Steinberg C.E."/>
            <person name="Wang H."/>
            <person name="Li N."/>
            <person name="Qian L."/>
            <person name="Zhang G."/>
            <person name="Li Y."/>
            <person name="Yang H."/>
            <person name="Liu X."/>
            <person name="Wang J."/>
            <person name="Yin Y."/>
            <person name="Wang J."/>
        </authorList>
    </citation>
    <scope>NUCLEOTIDE SEQUENCE [LARGE SCALE GENOMIC DNA]</scope>
    <source>
        <strain evidence="1">05x7-T-G4-1.051#20</strain>
    </source>
</reference>
<gene>
    <name evidence="1" type="ORF">CGI_10017665</name>
</gene>
<dbReference type="EMBL" id="JH818674">
    <property type="protein sequence ID" value="EKC37841.1"/>
    <property type="molecule type" value="Genomic_DNA"/>
</dbReference>
<dbReference type="AlphaFoldDB" id="K1RTB6"/>
<name>K1RTB6_MAGGI</name>
<sequence>MGGILTVVKACAKTQFDYSNYAECKKINEVLGNHNLCRLEVSGYIYDPQEYYLDYASEEPSPLNTAAKFHLYSHFSWKFAECICDVDFVLTDLLYNLLTYDFSTEGLVIEFQPESKVAKTIDTGALPKILTSMLLKFREPNIELPEKMKIEVEIRGHACKFENIDV</sequence>
<accession>K1RTB6</accession>
<proteinExistence type="predicted"/>